<protein>
    <recommendedName>
        <fullName evidence="14">Small-conductance mechanosensitive channel</fullName>
    </recommendedName>
</protein>
<keyword evidence="3" id="KW-1003">Cell membrane</keyword>
<dbReference type="SUPFAM" id="SSF82861">
    <property type="entry name" value="Mechanosensitive channel protein MscS (YggB), transmembrane region"/>
    <property type="match status" value="1"/>
</dbReference>
<name>A0ABQ1GWD8_9GAMM</name>
<feature type="transmembrane region" description="Helical" evidence="7">
    <location>
        <begin position="502"/>
        <end position="523"/>
    </location>
</feature>
<keyword evidence="13" id="KW-1185">Reference proteome</keyword>
<feature type="transmembrane region" description="Helical" evidence="7">
    <location>
        <begin position="591"/>
        <end position="609"/>
    </location>
</feature>
<evidence type="ECO:0000256" key="4">
    <source>
        <dbReference type="ARBA" id="ARBA00022692"/>
    </source>
</evidence>
<dbReference type="InterPro" id="IPR052702">
    <property type="entry name" value="MscS-like_channel"/>
</dbReference>
<dbReference type="InterPro" id="IPR006685">
    <property type="entry name" value="MscS_channel_2nd"/>
</dbReference>
<dbReference type="EMBL" id="BMJA01000007">
    <property type="protein sequence ID" value="GGA51657.1"/>
    <property type="molecule type" value="Genomic_DNA"/>
</dbReference>
<dbReference type="InterPro" id="IPR049278">
    <property type="entry name" value="MS_channel_C"/>
</dbReference>
<dbReference type="Gene3D" id="2.30.30.60">
    <property type="match status" value="1"/>
</dbReference>
<organism evidence="12 13">
    <name type="scientific">Dyella nitratireducens</name>
    <dbReference type="NCBI Taxonomy" id="1849580"/>
    <lineage>
        <taxon>Bacteria</taxon>
        <taxon>Pseudomonadati</taxon>
        <taxon>Pseudomonadota</taxon>
        <taxon>Gammaproteobacteria</taxon>
        <taxon>Lysobacterales</taxon>
        <taxon>Rhodanobacteraceae</taxon>
        <taxon>Dyella</taxon>
    </lineage>
</organism>
<feature type="chain" id="PRO_5046378203" description="Small-conductance mechanosensitive channel" evidence="8">
    <location>
        <begin position="33"/>
        <end position="816"/>
    </location>
</feature>
<feature type="transmembrane region" description="Helical" evidence="7">
    <location>
        <begin position="304"/>
        <end position="323"/>
    </location>
</feature>
<evidence type="ECO:0000256" key="6">
    <source>
        <dbReference type="ARBA" id="ARBA00023136"/>
    </source>
</evidence>
<feature type="transmembrane region" description="Helical" evidence="7">
    <location>
        <begin position="343"/>
        <end position="360"/>
    </location>
</feature>
<evidence type="ECO:0000313" key="13">
    <source>
        <dbReference type="Proteomes" id="UP000620046"/>
    </source>
</evidence>
<feature type="transmembrane region" description="Helical" evidence="7">
    <location>
        <begin position="414"/>
        <end position="435"/>
    </location>
</feature>
<accession>A0ABQ1GWD8</accession>
<keyword evidence="6 7" id="KW-0472">Membrane</keyword>
<reference evidence="13" key="1">
    <citation type="journal article" date="2019" name="Int. J. Syst. Evol. Microbiol.">
        <title>The Global Catalogue of Microorganisms (GCM) 10K type strain sequencing project: providing services to taxonomists for standard genome sequencing and annotation.</title>
        <authorList>
            <consortium name="The Broad Institute Genomics Platform"/>
            <consortium name="The Broad Institute Genome Sequencing Center for Infectious Disease"/>
            <person name="Wu L."/>
            <person name="Ma J."/>
        </authorList>
    </citation>
    <scope>NUCLEOTIDE SEQUENCE [LARGE SCALE GENOMIC DNA]</scope>
    <source>
        <strain evidence="13">CGMCC 1.15439</strain>
    </source>
</reference>
<dbReference type="InterPro" id="IPR011066">
    <property type="entry name" value="MscS_channel_C_sf"/>
</dbReference>
<evidence type="ECO:0000259" key="10">
    <source>
        <dbReference type="Pfam" id="PF12607"/>
    </source>
</evidence>
<evidence type="ECO:0000256" key="7">
    <source>
        <dbReference type="SAM" id="Phobius"/>
    </source>
</evidence>
<feature type="domain" description="Mechanosensitive ion channel MscS" evidence="9">
    <location>
        <begin position="637"/>
        <end position="703"/>
    </location>
</feature>
<evidence type="ECO:0008006" key="14">
    <source>
        <dbReference type="Google" id="ProtNLM"/>
    </source>
</evidence>
<evidence type="ECO:0000256" key="5">
    <source>
        <dbReference type="ARBA" id="ARBA00022989"/>
    </source>
</evidence>
<feature type="transmembrane region" description="Helical" evidence="7">
    <location>
        <begin position="224"/>
        <end position="243"/>
    </location>
</feature>
<keyword evidence="8" id="KW-0732">Signal</keyword>
<dbReference type="Proteomes" id="UP000620046">
    <property type="component" value="Unassembled WGS sequence"/>
</dbReference>
<feature type="signal peptide" evidence="8">
    <location>
        <begin position="1"/>
        <end position="32"/>
    </location>
</feature>
<dbReference type="Pfam" id="PF21082">
    <property type="entry name" value="MS_channel_3rd"/>
    <property type="match status" value="1"/>
</dbReference>
<feature type="domain" description="DUF3772" evidence="10">
    <location>
        <begin position="146"/>
        <end position="205"/>
    </location>
</feature>
<dbReference type="PANTHER" id="PTHR30347">
    <property type="entry name" value="POTASSIUM CHANNEL RELATED"/>
    <property type="match status" value="1"/>
</dbReference>
<sequence length="816" mass="88112">MPNFLRKLIAPRLIAPCLLAGSLLLGAHPALAQNAPDASNAAASASAAQDPAQALATLSKQLDDIKTSFNSKSTTASLNDLRTQSGEIQQQADQLAQTLTPELESAQTRLTVLGPAPAAGAPPETPAVSQQRRQLEREKTKLDGQIKQAQLLSQDAVKFASQVVEAHNEQFQAQLGSRTNSPLGIAFWRDLKKSFPDDIARIERAKDLLLEDAGIAWEPDNRQPLLLCLIGALLLIVPGRWLAERLALAIASRYMPDGHLRRSAMTAIFTLTVTLSIGLAAWLVHQGFNWNDTLDEEVETFVQGLVRMTFFSAFVAGLGRSLLSVQRPSWRLPALTKFTARSLRWFPWLLAGAFLLLGFLERLNTLAGASLPATVCTRAFLALLVTGLVGVALTRAKRARTTQRQQGEKPPQHALWVGGLFGVAMLGVVVAWLAVLTGYVALGFFISWQMLWIGMIVASLYMLSHLQRDLFHTLLNPHGRSGQRLQSTFSIQPHTLEQGSTVLSAVAQILLLLVAVGTLLVPFGGGPQDIFAHIGNVFSSLKVGQLTIKPGAIFNALLVFALGMVAVRIVRRWLAEQLLPKTTLDIGMQNSIVTLINYVAVVIVVALALRTADVSLESLTWIASALSVGIGFGLQAIVSNFISGLILLAERPVKVGDWVSMPGVEGDIRRINVRATEIQLSDRSTMIVPNSQFITQNLRNVTHGNALGRVKLSLPMPLDTDAAKVREIMLEALHANESTLDTPAPAVTLDDVTTTAMTFTGVAYVHSPRDASAVKSALLFDILSRLAKAQLPLSTPQSMIVRNLGPLGEDSPAAPM</sequence>
<dbReference type="Gene3D" id="3.30.70.100">
    <property type="match status" value="1"/>
</dbReference>
<dbReference type="PANTHER" id="PTHR30347:SF9">
    <property type="entry name" value="MINICONDUCTANCE MECHANOSENSITIVE CHANNEL MSCM"/>
    <property type="match status" value="1"/>
</dbReference>
<keyword evidence="5 7" id="KW-1133">Transmembrane helix</keyword>
<feature type="transmembrane region" description="Helical" evidence="7">
    <location>
        <begin position="552"/>
        <end position="570"/>
    </location>
</feature>
<evidence type="ECO:0000259" key="9">
    <source>
        <dbReference type="Pfam" id="PF00924"/>
    </source>
</evidence>
<dbReference type="Pfam" id="PF00924">
    <property type="entry name" value="MS_channel_2nd"/>
    <property type="match status" value="1"/>
</dbReference>
<dbReference type="InterPro" id="IPR022249">
    <property type="entry name" value="DUF3772"/>
</dbReference>
<dbReference type="Pfam" id="PF12607">
    <property type="entry name" value="DUF3772"/>
    <property type="match status" value="1"/>
</dbReference>
<dbReference type="SUPFAM" id="SSF82689">
    <property type="entry name" value="Mechanosensitive channel protein MscS (YggB), C-terminal domain"/>
    <property type="match status" value="1"/>
</dbReference>
<feature type="transmembrane region" description="Helical" evidence="7">
    <location>
        <begin position="621"/>
        <end position="648"/>
    </location>
</feature>
<gene>
    <name evidence="12" type="ORF">GCM10010981_46340</name>
</gene>
<comment type="similarity">
    <text evidence="2">Belongs to the MscS (TC 1.A.23) family.</text>
</comment>
<evidence type="ECO:0000259" key="11">
    <source>
        <dbReference type="Pfam" id="PF21082"/>
    </source>
</evidence>
<evidence type="ECO:0000256" key="3">
    <source>
        <dbReference type="ARBA" id="ARBA00022475"/>
    </source>
</evidence>
<evidence type="ECO:0000256" key="1">
    <source>
        <dbReference type="ARBA" id="ARBA00004651"/>
    </source>
</evidence>
<comment type="caution">
    <text evidence="12">The sequence shown here is derived from an EMBL/GenBank/DDBJ whole genome shotgun (WGS) entry which is preliminary data.</text>
</comment>
<dbReference type="InterPro" id="IPR011014">
    <property type="entry name" value="MscS_channel_TM-2"/>
</dbReference>
<feature type="domain" description="Mechanosensitive ion channel MscS C-terminal" evidence="11">
    <location>
        <begin position="710"/>
        <end position="789"/>
    </location>
</feature>
<dbReference type="InterPro" id="IPR010920">
    <property type="entry name" value="LSM_dom_sf"/>
</dbReference>
<evidence type="ECO:0000313" key="12">
    <source>
        <dbReference type="EMBL" id="GGA51657.1"/>
    </source>
</evidence>
<dbReference type="SUPFAM" id="SSF50182">
    <property type="entry name" value="Sm-like ribonucleoproteins"/>
    <property type="match status" value="1"/>
</dbReference>
<comment type="subcellular location">
    <subcellularLocation>
        <location evidence="1">Cell membrane</location>
        <topology evidence="1">Multi-pass membrane protein</topology>
    </subcellularLocation>
</comment>
<keyword evidence="4 7" id="KW-0812">Transmembrane</keyword>
<dbReference type="Gene3D" id="1.10.287.1260">
    <property type="match status" value="1"/>
</dbReference>
<dbReference type="InterPro" id="IPR023408">
    <property type="entry name" value="MscS_beta-dom_sf"/>
</dbReference>
<proteinExistence type="inferred from homology"/>
<feature type="transmembrane region" description="Helical" evidence="7">
    <location>
        <begin position="264"/>
        <end position="284"/>
    </location>
</feature>
<evidence type="ECO:0000256" key="8">
    <source>
        <dbReference type="SAM" id="SignalP"/>
    </source>
</evidence>
<feature type="transmembrane region" description="Helical" evidence="7">
    <location>
        <begin position="441"/>
        <end position="463"/>
    </location>
</feature>
<feature type="transmembrane region" description="Helical" evidence="7">
    <location>
        <begin position="366"/>
        <end position="393"/>
    </location>
</feature>
<evidence type="ECO:0000256" key="2">
    <source>
        <dbReference type="ARBA" id="ARBA00008017"/>
    </source>
</evidence>